<evidence type="ECO:0008006" key="2">
    <source>
        <dbReference type="Google" id="ProtNLM"/>
    </source>
</evidence>
<name>A0A381WRS7_9ZZZZ</name>
<sequence>MNKSIKYLALLLIIIMPIAAYADGRVRFNYRVSGSDSNPELGAKSVSSYKQVDGSDGTAADKLDSQSFSSFSIHYVSDYGLDFLGGGEILLGLYQFDKSYKTNITCTSVWLHPVSGSAVCANGTALASRSASGTSRSLDIGYVYPIGEMSVGGGIALPVLGSSGDLTVEWTALGNQLSLRTAAGLGTTESLSPEGKSFSSFFLNFGYSIEAYEVLLNYRSVSSTVAAPLDKTSGVGAMLSDDELSSSSTTSSISLGVGYRF</sequence>
<gene>
    <name evidence="1" type="ORF">METZ01_LOCUS108073</name>
</gene>
<reference evidence="1" key="1">
    <citation type="submission" date="2018-05" db="EMBL/GenBank/DDBJ databases">
        <authorList>
            <person name="Lanie J.A."/>
            <person name="Ng W.-L."/>
            <person name="Kazmierczak K.M."/>
            <person name="Andrzejewski T.M."/>
            <person name="Davidsen T.M."/>
            <person name="Wayne K.J."/>
            <person name="Tettelin H."/>
            <person name="Glass J.I."/>
            <person name="Rusch D."/>
            <person name="Podicherti R."/>
            <person name="Tsui H.-C.T."/>
            <person name="Winkler M.E."/>
        </authorList>
    </citation>
    <scope>NUCLEOTIDE SEQUENCE</scope>
</reference>
<protein>
    <recommendedName>
        <fullName evidence="2">Outer membrane protein beta-barrel domain-containing protein</fullName>
    </recommendedName>
</protein>
<dbReference type="EMBL" id="UINC01012674">
    <property type="protein sequence ID" value="SVA55219.1"/>
    <property type="molecule type" value="Genomic_DNA"/>
</dbReference>
<accession>A0A381WRS7</accession>
<proteinExistence type="predicted"/>
<dbReference type="AlphaFoldDB" id="A0A381WRS7"/>
<evidence type="ECO:0000313" key="1">
    <source>
        <dbReference type="EMBL" id="SVA55219.1"/>
    </source>
</evidence>
<organism evidence="1">
    <name type="scientific">marine metagenome</name>
    <dbReference type="NCBI Taxonomy" id="408172"/>
    <lineage>
        <taxon>unclassified sequences</taxon>
        <taxon>metagenomes</taxon>
        <taxon>ecological metagenomes</taxon>
    </lineage>
</organism>